<protein>
    <submittedName>
        <fullName evidence="2">Galactose-1-phosphate uridylyltransferase</fullName>
    </submittedName>
</protein>
<dbReference type="EMBL" id="CP036349">
    <property type="protein sequence ID" value="QDV76005.1"/>
    <property type="molecule type" value="Genomic_DNA"/>
</dbReference>
<name>A0A518KDZ7_9BACT</name>
<keyword evidence="2" id="KW-0548">Nucleotidyltransferase</keyword>
<accession>A0A518KDZ7</accession>
<dbReference type="KEGG" id="bmei:Spa11_42290"/>
<organism evidence="2 3">
    <name type="scientific">Botrimarina mediterranea</name>
    <dbReference type="NCBI Taxonomy" id="2528022"/>
    <lineage>
        <taxon>Bacteria</taxon>
        <taxon>Pseudomonadati</taxon>
        <taxon>Planctomycetota</taxon>
        <taxon>Planctomycetia</taxon>
        <taxon>Pirellulales</taxon>
        <taxon>Lacipirellulaceae</taxon>
        <taxon>Botrimarina</taxon>
    </lineage>
</organism>
<evidence type="ECO:0000259" key="1">
    <source>
        <dbReference type="Pfam" id="PF16285"/>
    </source>
</evidence>
<dbReference type="Pfam" id="PF16285">
    <property type="entry name" value="DUF4931_N"/>
    <property type="match status" value="1"/>
</dbReference>
<keyword evidence="2" id="KW-0808">Transferase</keyword>
<sequence>MSTWRFDSLNQRKVRIAPARALRPNDFGGPTEKKRRCPFCGGSEADTPPEVDRIADSAGAWSARAIPNQYPTVDGADGVQEVIIESPRHVSRLGELTDEELTAAVTCWARRLVHRRREGRFDYLLLFKNEGPAAGASMQHVHSQLIALPTAPAQAAAMWDAIRRGDLPQDESCVVRTAAWELVSPTAPRFAYECWWRPRGGQMPLEALAEGEGAGELARQLRRIVAAVINLGGCDAYNLIVQVPPVSHASDVGDRWWIEVVPRSAGIAGLELATGLWVNPVGPEEAARRLAEELA</sequence>
<proteinExistence type="predicted"/>
<dbReference type="RefSeq" id="WP_197529555.1">
    <property type="nucleotide sequence ID" value="NZ_CP036349.1"/>
</dbReference>
<dbReference type="InterPro" id="IPR046322">
    <property type="entry name" value="DUF4931"/>
</dbReference>
<dbReference type="GO" id="GO:0016779">
    <property type="term" value="F:nucleotidyltransferase activity"/>
    <property type="evidence" value="ECO:0007669"/>
    <property type="project" value="UniProtKB-KW"/>
</dbReference>
<evidence type="ECO:0000313" key="3">
    <source>
        <dbReference type="Proteomes" id="UP000316426"/>
    </source>
</evidence>
<dbReference type="Gene3D" id="3.30.428.10">
    <property type="entry name" value="HIT-like"/>
    <property type="match status" value="2"/>
</dbReference>
<feature type="domain" description="DUF4931" evidence="1">
    <location>
        <begin position="32"/>
        <end position="148"/>
    </location>
</feature>
<dbReference type="InterPro" id="IPR036265">
    <property type="entry name" value="HIT-like_sf"/>
</dbReference>
<keyword evidence="3" id="KW-1185">Reference proteome</keyword>
<dbReference type="Proteomes" id="UP000316426">
    <property type="component" value="Chromosome"/>
</dbReference>
<dbReference type="SUPFAM" id="SSF54197">
    <property type="entry name" value="HIT-like"/>
    <property type="match status" value="2"/>
</dbReference>
<evidence type="ECO:0000313" key="2">
    <source>
        <dbReference type="EMBL" id="QDV76005.1"/>
    </source>
</evidence>
<reference evidence="2 3" key="1">
    <citation type="submission" date="2019-02" db="EMBL/GenBank/DDBJ databases">
        <title>Deep-cultivation of Planctomycetes and their phenomic and genomic characterization uncovers novel biology.</title>
        <authorList>
            <person name="Wiegand S."/>
            <person name="Jogler M."/>
            <person name="Boedeker C."/>
            <person name="Pinto D."/>
            <person name="Vollmers J."/>
            <person name="Rivas-Marin E."/>
            <person name="Kohn T."/>
            <person name="Peeters S.H."/>
            <person name="Heuer A."/>
            <person name="Rast P."/>
            <person name="Oberbeckmann S."/>
            <person name="Bunk B."/>
            <person name="Jeske O."/>
            <person name="Meyerdierks A."/>
            <person name="Storesund J.E."/>
            <person name="Kallscheuer N."/>
            <person name="Luecker S."/>
            <person name="Lage O.M."/>
            <person name="Pohl T."/>
            <person name="Merkel B.J."/>
            <person name="Hornburger P."/>
            <person name="Mueller R.-W."/>
            <person name="Bruemmer F."/>
            <person name="Labrenz M."/>
            <person name="Spormann A.M."/>
            <person name="Op den Camp H."/>
            <person name="Overmann J."/>
            <person name="Amann R."/>
            <person name="Jetten M.S.M."/>
            <person name="Mascher T."/>
            <person name="Medema M.H."/>
            <person name="Devos D.P."/>
            <person name="Kaster A.-K."/>
            <person name="Ovreas L."/>
            <person name="Rohde M."/>
            <person name="Galperin M.Y."/>
            <person name="Jogler C."/>
        </authorList>
    </citation>
    <scope>NUCLEOTIDE SEQUENCE [LARGE SCALE GENOMIC DNA]</scope>
    <source>
        <strain evidence="2 3">Spa11</strain>
    </source>
</reference>
<dbReference type="PANTHER" id="PTHR42763:SF2">
    <property type="entry name" value="ADP-GLUCOSE PHOSPHORYLASE"/>
    <property type="match status" value="1"/>
</dbReference>
<gene>
    <name evidence="2" type="ORF">Spa11_42290</name>
</gene>
<dbReference type="PANTHER" id="PTHR42763">
    <property type="entry name" value="ADP-GLUCOSE PHOSPHORYLASE"/>
    <property type="match status" value="1"/>
</dbReference>
<dbReference type="InterPro" id="IPR053177">
    <property type="entry name" value="ADP-glucose_phosphorylase"/>
</dbReference>
<dbReference type="AlphaFoldDB" id="A0A518KDZ7"/>